<evidence type="ECO:0000256" key="2">
    <source>
        <dbReference type="SAM" id="MobiDB-lite"/>
    </source>
</evidence>
<dbReference type="PROSITE" id="PS50404">
    <property type="entry name" value="GST_NTER"/>
    <property type="match status" value="1"/>
</dbReference>
<accession>A0A0D3JHW3</accession>
<sequence length="485" mass="52005">MSYILYGSRGSGSLAIELALSEAGVPFRVEDTSIQGAAQRSEWFSAINPQRKVPALLTPQGETLTESAAILLSLDERHREAALLPPAGTPERAQALRWLLFISSEIYPLIEVIDYPERFEASPGTADATRALAKAKWRDRWLLVERAIAGAPWLLSGGFCLVDLYIAVISRWPSGDKEYRAEWLPTRAPRVEALARAVAERTACKAVWQGHFPSPAAQPAASELEPPATRASPPAAASPPPAASPATRASPPEGLPFHILDVFTTGRPMSGNQLLVDRNDTLSTEAMQQIAAEIGFAESAFVRSPTGGCAATVRIFTTDAEAGHPIIGLSEVVGSGVDASEFAMMTNKGRAASLALYFYVRTGEAAARTRMFCSEGGRWIEDVATGSAAGPLAAHLAPFQGTFVQGSTRRAHIEVKSSAREGARAVQGQLSLIDIAGTSVSMFLSTWRLNVEVARVCSLEDTVAVRGAAHRRFRAGDVQLYEHMI</sequence>
<dbReference type="Gene3D" id="3.40.30.10">
    <property type="entry name" value="Glutaredoxin"/>
    <property type="match status" value="1"/>
</dbReference>
<dbReference type="SUPFAM" id="SSF52833">
    <property type="entry name" value="Thioredoxin-like"/>
    <property type="match status" value="1"/>
</dbReference>
<dbReference type="AlphaFoldDB" id="A0A0D3JHW3"/>
<dbReference type="STRING" id="2903.R1CJN4"/>
<dbReference type="SFLD" id="SFLDG00358">
    <property type="entry name" value="Main_(cytGST)"/>
    <property type="match status" value="1"/>
</dbReference>
<dbReference type="Gene3D" id="3.10.310.10">
    <property type="entry name" value="Diaminopimelate Epimerase, Chain A, domain 1"/>
    <property type="match status" value="2"/>
</dbReference>
<dbReference type="Proteomes" id="UP000013827">
    <property type="component" value="Unassembled WGS sequence"/>
</dbReference>
<dbReference type="PROSITE" id="PS50405">
    <property type="entry name" value="GST_CTER"/>
    <property type="match status" value="1"/>
</dbReference>
<dbReference type="RefSeq" id="XP_005775527.1">
    <property type="nucleotide sequence ID" value="XM_005775470.1"/>
</dbReference>
<dbReference type="InterPro" id="IPR003719">
    <property type="entry name" value="Phenazine_PhzF-like"/>
</dbReference>
<dbReference type="SUPFAM" id="SSF47616">
    <property type="entry name" value="GST C-terminal domain-like"/>
    <property type="match status" value="1"/>
</dbReference>
<dbReference type="PaxDb" id="2903-EOD23098"/>
<evidence type="ECO:0000259" key="4">
    <source>
        <dbReference type="PROSITE" id="PS50405"/>
    </source>
</evidence>
<dbReference type="GO" id="GO:0003824">
    <property type="term" value="F:catalytic activity"/>
    <property type="evidence" value="ECO:0007669"/>
    <property type="project" value="InterPro"/>
</dbReference>
<keyword evidence="6" id="KW-1185">Reference proteome</keyword>
<dbReference type="InterPro" id="IPR036249">
    <property type="entry name" value="Thioredoxin-like_sf"/>
</dbReference>
<name>A0A0D3JHW3_EMIH1</name>
<dbReference type="CDD" id="cd03057">
    <property type="entry name" value="GST_N_Beta"/>
    <property type="match status" value="1"/>
</dbReference>
<dbReference type="KEGG" id="ehx:EMIHUDRAFT_195676"/>
<dbReference type="Pfam" id="PF13409">
    <property type="entry name" value="GST_N_2"/>
    <property type="match status" value="1"/>
</dbReference>
<dbReference type="GeneID" id="17268645"/>
<feature type="domain" description="GST N-terminal" evidence="3">
    <location>
        <begin position="1"/>
        <end position="82"/>
    </location>
</feature>
<feature type="region of interest" description="Disordered" evidence="2">
    <location>
        <begin position="215"/>
        <end position="252"/>
    </location>
</feature>
<dbReference type="InterPro" id="IPR036282">
    <property type="entry name" value="Glutathione-S-Trfase_C_sf"/>
</dbReference>
<proteinExistence type="inferred from homology"/>
<dbReference type="InterPro" id="IPR004045">
    <property type="entry name" value="Glutathione_S-Trfase_N"/>
</dbReference>
<evidence type="ECO:0000256" key="1">
    <source>
        <dbReference type="ARBA" id="ARBA00007409"/>
    </source>
</evidence>
<feature type="compositionally biased region" description="Low complexity" evidence="2">
    <location>
        <begin position="226"/>
        <end position="235"/>
    </location>
</feature>
<evidence type="ECO:0000313" key="6">
    <source>
        <dbReference type="Proteomes" id="UP000013827"/>
    </source>
</evidence>
<reference evidence="5" key="2">
    <citation type="submission" date="2024-10" db="UniProtKB">
        <authorList>
            <consortium name="EnsemblProtists"/>
        </authorList>
    </citation>
    <scope>IDENTIFICATION</scope>
</reference>
<evidence type="ECO:0000259" key="3">
    <source>
        <dbReference type="PROSITE" id="PS50404"/>
    </source>
</evidence>
<dbReference type="Gene3D" id="1.20.1050.10">
    <property type="match status" value="1"/>
</dbReference>
<dbReference type="PANTHER" id="PTHR44051:SF8">
    <property type="entry name" value="GLUTATHIONE S-TRANSFERASE GSTA"/>
    <property type="match status" value="1"/>
</dbReference>
<feature type="domain" description="GST C-terminal" evidence="4">
    <location>
        <begin position="88"/>
        <end position="216"/>
    </location>
</feature>
<dbReference type="SFLD" id="SFLDS00019">
    <property type="entry name" value="Glutathione_Transferase_(cytos"/>
    <property type="match status" value="1"/>
</dbReference>
<evidence type="ECO:0000313" key="5">
    <source>
        <dbReference type="EnsemblProtists" id="EOD23098"/>
    </source>
</evidence>
<reference evidence="6" key="1">
    <citation type="journal article" date="2013" name="Nature">
        <title>Pan genome of the phytoplankton Emiliania underpins its global distribution.</title>
        <authorList>
            <person name="Read B.A."/>
            <person name="Kegel J."/>
            <person name="Klute M.J."/>
            <person name="Kuo A."/>
            <person name="Lefebvre S.C."/>
            <person name="Maumus F."/>
            <person name="Mayer C."/>
            <person name="Miller J."/>
            <person name="Monier A."/>
            <person name="Salamov A."/>
            <person name="Young J."/>
            <person name="Aguilar M."/>
            <person name="Claverie J.M."/>
            <person name="Frickenhaus S."/>
            <person name="Gonzalez K."/>
            <person name="Herman E.K."/>
            <person name="Lin Y.C."/>
            <person name="Napier J."/>
            <person name="Ogata H."/>
            <person name="Sarno A.F."/>
            <person name="Shmutz J."/>
            <person name="Schroeder D."/>
            <person name="de Vargas C."/>
            <person name="Verret F."/>
            <person name="von Dassow P."/>
            <person name="Valentin K."/>
            <person name="Van de Peer Y."/>
            <person name="Wheeler G."/>
            <person name="Dacks J.B."/>
            <person name="Delwiche C.F."/>
            <person name="Dyhrman S.T."/>
            <person name="Glockner G."/>
            <person name="John U."/>
            <person name="Richards T."/>
            <person name="Worden A.Z."/>
            <person name="Zhang X."/>
            <person name="Grigoriev I.V."/>
            <person name="Allen A.E."/>
            <person name="Bidle K."/>
            <person name="Borodovsky M."/>
            <person name="Bowler C."/>
            <person name="Brownlee C."/>
            <person name="Cock J.M."/>
            <person name="Elias M."/>
            <person name="Gladyshev V.N."/>
            <person name="Groth M."/>
            <person name="Guda C."/>
            <person name="Hadaegh A."/>
            <person name="Iglesias-Rodriguez M.D."/>
            <person name="Jenkins J."/>
            <person name="Jones B.M."/>
            <person name="Lawson T."/>
            <person name="Leese F."/>
            <person name="Lindquist E."/>
            <person name="Lobanov A."/>
            <person name="Lomsadze A."/>
            <person name="Malik S.B."/>
            <person name="Marsh M.E."/>
            <person name="Mackinder L."/>
            <person name="Mock T."/>
            <person name="Mueller-Roeber B."/>
            <person name="Pagarete A."/>
            <person name="Parker M."/>
            <person name="Probert I."/>
            <person name="Quesneville H."/>
            <person name="Raines C."/>
            <person name="Rensing S.A."/>
            <person name="Riano-Pachon D.M."/>
            <person name="Richier S."/>
            <person name="Rokitta S."/>
            <person name="Shiraiwa Y."/>
            <person name="Soanes D.M."/>
            <person name="van der Giezen M."/>
            <person name="Wahlund T.M."/>
            <person name="Williams B."/>
            <person name="Wilson W."/>
            <person name="Wolfe G."/>
            <person name="Wurch L.L."/>
        </authorList>
    </citation>
    <scope>NUCLEOTIDE SEQUENCE</scope>
</reference>
<organism evidence="5 6">
    <name type="scientific">Emiliania huxleyi (strain CCMP1516)</name>
    <dbReference type="NCBI Taxonomy" id="280463"/>
    <lineage>
        <taxon>Eukaryota</taxon>
        <taxon>Haptista</taxon>
        <taxon>Haptophyta</taxon>
        <taxon>Prymnesiophyceae</taxon>
        <taxon>Isochrysidales</taxon>
        <taxon>Noelaerhabdaceae</taxon>
        <taxon>Emiliania</taxon>
    </lineage>
</organism>
<protein>
    <recommendedName>
        <fullName evidence="7">Glutathione S-transferase</fullName>
    </recommendedName>
</protein>
<dbReference type="InterPro" id="IPR010987">
    <property type="entry name" value="Glutathione-S-Trfase_C-like"/>
</dbReference>
<dbReference type="InterPro" id="IPR040079">
    <property type="entry name" value="Glutathione_S-Trfase"/>
</dbReference>
<dbReference type="SUPFAM" id="SSF54506">
    <property type="entry name" value="Diaminopimelate epimerase-like"/>
    <property type="match status" value="1"/>
</dbReference>
<dbReference type="EnsemblProtists" id="EOD23098">
    <property type="protein sequence ID" value="EOD23098"/>
    <property type="gene ID" value="EMIHUDRAFT_195676"/>
</dbReference>
<comment type="similarity">
    <text evidence="1">Belongs to the GST superfamily.</text>
</comment>
<dbReference type="HOGENOM" id="CLU_563143_0_0_1"/>
<evidence type="ECO:0008006" key="7">
    <source>
        <dbReference type="Google" id="ProtNLM"/>
    </source>
</evidence>
<dbReference type="PANTHER" id="PTHR44051">
    <property type="entry name" value="GLUTATHIONE S-TRANSFERASE-RELATED"/>
    <property type="match status" value="1"/>
</dbReference>
<dbReference type="Pfam" id="PF02567">
    <property type="entry name" value="PhzC-PhzF"/>
    <property type="match status" value="1"/>
</dbReference>